<dbReference type="PATRIC" id="fig|1561003.3.peg.23"/>
<dbReference type="EMBL" id="LN906597">
    <property type="protein sequence ID" value="CUT16884.1"/>
    <property type="molecule type" value="Genomic_DNA"/>
</dbReference>
<dbReference type="SUPFAM" id="SSF52833">
    <property type="entry name" value="Thioredoxin-like"/>
    <property type="match status" value="1"/>
</dbReference>
<evidence type="ECO:0000256" key="8">
    <source>
        <dbReference type="ARBA" id="ARBA00032824"/>
    </source>
</evidence>
<proteinExistence type="inferred from homology"/>
<feature type="compositionally biased region" description="Polar residues" evidence="11">
    <location>
        <begin position="182"/>
        <end position="200"/>
    </location>
</feature>
<dbReference type="Pfam" id="PF00578">
    <property type="entry name" value="AhpC-TSA"/>
    <property type="match status" value="1"/>
</dbReference>
<dbReference type="STRING" id="1561003.Ark11_0023"/>
<dbReference type="PANTHER" id="PTHR10681:SF128">
    <property type="entry name" value="THIOREDOXIN-DEPENDENT PEROXIDE REDUCTASE, MITOCHONDRIAL"/>
    <property type="match status" value="1"/>
</dbReference>
<dbReference type="OrthoDB" id="9801080at2"/>
<dbReference type="PANTHER" id="PTHR10681">
    <property type="entry name" value="THIOREDOXIN PEROXIDASE"/>
    <property type="match status" value="1"/>
</dbReference>
<dbReference type="GO" id="GO:0008379">
    <property type="term" value="F:thioredoxin peroxidase activity"/>
    <property type="evidence" value="ECO:0007669"/>
    <property type="project" value="TreeGrafter"/>
</dbReference>
<dbReference type="AlphaFoldDB" id="A0A0S4M668"/>
<evidence type="ECO:0000256" key="7">
    <source>
        <dbReference type="ARBA" id="ARBA00023284"/>
    </source>
</evidence>
<evidence type="ECO:0000259" key="12">
    <source>
        <dbReference type="PROSITE" id="PS51352"/>
    </source>
</evidence>
<dbReference type="InterPro" id="IPR024706">
    <property type="entry name" value="Peroxiredoxin_AhpC-typ"/>
</dbReference>
<evidence type="ECO:0000313" key="13">
    <source>
        <dbReference type="EMBL" id="CUT16884.1"/>
    </source>
</evidence>
<dbReference type="Gene3D" id="3.40.30.10">
    <property type="entry name" value="Glutaredoxin"/>
    <property type="match status" value="1"/>
</dbReference>
<keyword evidence="4" id="KW-0575">Peroxidase</keyword>
<dbReference type="GO" id="GO:0006979">
    <property type="term" value="P:response to oxidative stress"/>
    <property type="evidence" value="ECO:0007669"/>
    <property type="project" value="TreeGrafter"/>
</dbReference>
<dbReference type="GO" id="GO:0045454">
    <property type="term" value="P:cell redox homeostasis"/>
    <property type="evidence" value="ECO:0007669"/>
    <property type="project" value="TreeGrafter"/>
</dbReference>
<feature type="region of interest" description="Disordered" evidence="11">
    <location>
        <begin position="175"/>
        <end position="200"/>
    </location>
</feature>
<evidence type="ECO:0000256" key="10">
    <source>
        <dbReference type="PIRSR" id="PIRSR000239-1"/>
    </source>
</evidence>
<evidence type="ECO:0000256" key="2">
    <source>
        <dbReference type="ARBA" id="ARBA00009796"/>
    </source>
</evidence>
<keyword evidence="7" id="KW-0676">Redox-active center</keyword>
<sequence>MSVLVGCYAPDFTSDAVLGNGEIVESYNFYKEVSGRYALLFFYPLDFTFVCPSELIAVDNRMDKFRELGVEVVGVSIDSKFAHAAWRNRDREDGGIGHVKFTLVSDLRHDISRAYGVESPSGVSYRGAFLIDKSGVVQSQIINNLPLGRNFDEVIRLFEAIQFHEQHGEVCPAGWAKGQKGMSPTSDGVSSYLKENSSNL</sequence>
<feature type="active site" description="Cysteine sulfenic acid (-SOH) intermediate; for peroxidase activity" evidence="10">
    <location>
        <position position="51"/>
    </location>
</feature>
<comment type="function">
    <text evidence="9">Thiol-specific peroxidase that catalyzes the reduction of hydrogen peroxide and organic hydroperoxides to water and alcohols, respectively. Plays a role in cell protection against oxidative stress by detoxifying peroxides.</text>
</comment>
<dbReference type="PIRSF" id="PIRSF000239">
    <property type="entry name" value="AHPC"/>
    <property type="match status" value="1"/>
</dbReference>
<feature type="domain" description="Thioredoxin" evidence="12">
    <location>
        <begin position="3"/>
        <end position="163"/>
    </location>
</feature>
<evidence type="ECO:0000313" key="14">
    <source>
        <dbReference type="Proteomes" id="UP000198651"/>
    </source>
</evidence>
<evidence type="ECO:0000256" key="9">
    <source>
        <dbReference type="ARBA" id="ARBA00037420"/>
    </source>
</evidence>
<evidence type="ECO:0000256" key="1">
    <source>
        <dbReference type="ARBA" id="ARBA00004496"/>
    </source>
</evidence>
<evidence type="ECO:0000256" key="6">
    <source>
        <dbReference type="ARBA" id="ARBA00023157"/>
    </source>
</evidence>
<accession>A0A0S4M668</accession>
<dbReference type="RefSeq" id="WP_092342386.1">
    <property type="nucleotide sequence ID" value="NZ_FLSL01000084.1"/>
</dbReference>
<dbReference type="Pfam" id="PF10417">
    <property type="entry name" value="1-cysPrx_C"/>
    <property type="match status" value="1"/>
</dbReference>
<name>A0A0S4M668_9BURK</name>
<evidence type="ECO:0000256" key="4">
    <source>
        <dbReference type="ARBA" id="ARBA00022559"/>
    </source>
</evidence>
<dbReference type="InterPro" id="IPR036249">
    <property type="entry name" value="Thioredoxin-like_sf"/>
</dbReference>
<comment type="subcellular location">
    <subcellularLocation>
        <location evidence="1">Cytoplasm</location>
    </subcellularLocation>
</comment>
<dbReference type="PROSITE" id="PS51352">
    <property type="entry name" value="THIOREDOXIN_2"/>
    <property type="match status" value="1"/>
</dbReference>
<dbReference type="Proteomes" id="UP000198651">
    <property type="component" value="Chromosome I"/>
</dbReference>
<organism evidence="13 14">
    <name type="scientific">Candidatus Ichthyocystis hellenicum</name>
    <dbReference type="NCBI Taxonomy" id="1561003"/>
    <lineage>
        <taxon>Bacteria</taxon>
        <taxon>Pseudomonadati</taxon>
        <taxon>Pseudomonadota</taxon>
        <taxon>Betaproteobacteria</taxon>
        <taxon>Burkholderiales</taxon>
        <taxon>Candidatus Ichthyocystis</taxon>
    </lineage>
</organism>
<evidence type="ECO:0000256" key="5">
    <source>
        <dbReference type="ARBA" id="ARBA00023002"/>
    </source>
</evidence>
<dbReference type="InterPro" id="IPR019479">
    <property type="entry name" value="Peroxiredoxin_C"/>
</dbReference>
<keyword evidence="5" id="KW-0560">Oxidoreductase</keyword>
<dbReference type="CDD" id="cd03015">
    <property type="entry name" value="PRX_Typ2cys"/>
    <property type="match status" value="1"/>
</dbReference>
<keyword evidence="14" id="KW-1185">Reference proteome</keyword>
<dbReference type="InterPro" id="IPR000866">
    <property type="entry name" value="AhpC/TSA"/>
</dbReference>
<dbReference type="InterPro" id="IPR050217">
    <property type="entry name" value="Peroxiredoxin"/>
</dbReference>
<dbReference type="InterPro" id="IPR013766">
    <property type="entry name" value="Thioredoxin_domain"/>
</dbReference>
<gene>
    <name evidence="13" type="primary">tsaA</name>
    <name evidence="13" type="ORF">Ark11_0023</name>
</gene>
<dbReference type="GO" id="GO:0005829">
    <property type="term" value="C:cytosol"/>
    <property type="evidence" value="ECO:0007669"/>
    <property type="project" value="TreeGrafter"/>
</dbReference>
<evidence type="ECO:0000256" key="3">
    <source>
        <dbReference type="ARBA" id="ARBA00022490"/>
    </source>
</evidence>
<keyword evidence="6" id="KW-1015">Disulfide bond</keyword>
<dbReference type="GO" id="GO:0042744">
    <property type="term" value="P:hydrogen peroxide catabolic process"/>
    <property type="evidence" value="ECO:0007669"/>
    <property type="project" value="TreeGrafter"/>
</dbReference>
<dbReference type="FunFam" id="3.40.30.10:FF:000002">
    <property type="entry name" value="Alkyl hydroperoxide reductase C"/>
    <property type="match status" value="1"/>
</dbReference>
<comment type="similarity">
    <text evidence="2">Belongs to the peroxiredoxin family. AhpC/Prx1 subfamily.</text>
</comment>
<evidence type="ECO:0000256" key="11">
    <source>
        <dbReference type="SAM" id="MobiDB-lite"/>
    </source>
</evidence>
<protein>
    <recommendedName>
        <fullName evidence="8">Thioredoxin peroxidase</fullName>
    </recommendedName>
</protein>
<dbReference type="GO" id="GO:0033554">
    <property type="term" value="P:cellular response to stress"/>
    <property type="evidence" value="ECO:0007669"/>
    <property type="project" value="TreeGrafter"/>
</dbReference>
<reference evidence="14" key="1">
    <citation type="submission" date="2015-11" db="EMBL/GenBank/DDBJ databases">
        <authorList>
            <person name="Seth-Smith H.M.B."/>
        </authorList>
    </citation>
    <scope>NUCLEOTIDE SEQUENCE [LARGE SCALE GENOMIC DNA]</scope>
    <source>
        <strain evidence="14">2013Ark11</strain>
    </source>
</reference>
<keyword evidence="3" id="KW-0963">Cytoplasm</keyword>